<proteinExistence type="predicted"/>
<dbReference type="STRING" id="1121001.SAMN02745857_02760"/>
<dbReference type="AlphaFoldDB" id="A0A1W1XTD8"/>
<dbReference type="OrthoDB" id="6173702at2"/>
<reference evidence="2 3" key="1">
    <citation type="submission" date="2017-04" db="EMBL/GenBank/DDBJ databases">
        <authorList>
            <person name="Afonso C.L."/>
            <person name="Miller P.J."/>
            <person name="Scott M.A."/>
            <person name="Spackman E."/>
            <person name="Goraichik I."/>
            <person name="Dimitrov K.M."/>
            <person name="Suarez D.L."/>
            <person name="Swayne D.E."/>
        </authorList>
    </citation>
    <scope>NUCLEOTIDE SEQUENCE [LARGE SCALE GENOMIC DNA]</scope>
    <source>
        <strain evidence="2 3">DSM 23236</strain>
    </source>
</reference>
<name>A0A1W1XTD8_9NEIS</name>
<dbReference type="Proteomes" id="UP000192761">
    <property type="component" value="Unassembled WGS sequence"/>
</dbReference>
<organism evidence="2 3">
    <name type="scientific">Andreprevotia lacus DSM 23236</name>
    <dbReference type="NCBI Taxonomy" id="1121001"/>
    <lineage>
        <taxon>Bacteria</taxon>
        <taxon>Pseudomonadati</taxon>
        <taxon>Pseudomonadota</taxon>
        <taxon>Betaproteobacteria</taxon>
        <taxon>Neisseriales</taxon>
        <taxon>Chitinibacteraceae</taxon>
        <taxon>Andreprevotia</taxon>
    </lineage>
</organism>
<evidence type="ECO:0000313" key="3">
    <source>
        <dbReference type="Proteomes" id="UP000192761"/>
    </source>
</evidence>
<feature type="region of interest" description="Disordered" evidence="1">
    <location>
        <begin position="24"/>
        <end position="72"/>
    </location>
</feature>
<dbReference type="EMBL" id="FWXD01000016">
    <property type="protein sequence ID" value="SMC27229.1"/>
    <property type="molecule type" value="Genomic_DNA"/>
</dbReference>
<evidence type="ECO:0000256" key="1">
    <source>
        <dbReference type="SAM" id="MobiDB-lite"/>
    </source>
</evidence>
<protein>
    <submittedName>
        <fullName evidence="2">Uncharacterized protein</fullName>
    </submittedName>
</protein>
<feature type="region of interest" description="Disordered" evidence="1">
    <location>
        <begin position="232"/>
        <end position="256"/>
    </location>
</feature>
<gene>
    <name evidence="2" type="ORF">SAMN02745857_02760</name>
</gene>
<dbReference type="RefSeq" id="WP_084091394.1">
    <property type="nucleotide sequence ID" value="NZ_FWXD01000016.1"/>
</dbReference>
<accession>A0A1W1XTD8</accession>
<sequence>MSEVYEDLTHDPLDTQADADFAAFSDALNAGEPVQPAADVPHEGASGDGLPAGESARPAAAGQQQDDQSDEEQVRLQHELSKVQRRLASDQGRLTALQKRLGHVQPQEFVRQDELAELNHDFPVIAKAVHNMQQHEVWRAQEERARIEQEIVAIHHDHEALQAQALDQARPGWRNEIARPEFAHWLQHQPPGVRALAASSDASDAMALLVNFDNHTARSAQVSRVIAQRRQQLAQSATPPTRRNPAADEVADDPEALFSHFANQLNKQRRN</sequence>
<keyword evidence="3" id="KW-1185">Reference proteome</keyword>
<feature type="compositionally biased region" description="Polar residues" evidence="1">
    <location>
        <begin position="232"/>
        <end position="241"/>
    </location>
</feature>
<evidence type="ECO:0000313" key="2">
    <source>
        <dbReference type="EMBL" id="SMC27229.1"/>
    </source>
</evidence>